<accession>A0A1G7LVE4</accession>
<evidence type="ECO:0000259" key="5">
    <source>
        <dbReference type="PROSITE" id="PS50893"/>
    </source>
</evidence>
<dbReference type="AlphaFoldDB" id="A0A1G7LVE4"/>
<keyword evidence="3" id="KW-0547">Nucleotide-binding</keyword>
<dbReference type="InterPro" id="IPR003439">
    <property type="entry name" value="ABC_transporter-like_ATP-bd"/>
</dbReference>
<dbReference type="OrthoDB" id="9804819at2"/>
<evidence type="ECO:0000256" key="4">
    <source>
        <dbReference type="ARBA" id="ARBA00022840"/>
    </source>
</evidence>
<dbReference type="InterPro" id="IPR027417">
    <property type="entry name" value="P-loop_NTPase"/>
</dbReference>
<dbReference type="Pfam" id="PF00005">
    <property type="entry name" value="ABC_tran"/>
    <property type="match status" value="1"/>
</dbReference>
<dbReference type="RefSeq" id="WP_091057403.1">
    <property type="nucleotide sequence ID" value="NZ_FNCF01000001.1"/>
</dbReference>
<evidence type="ECO:0000256" key="1">
    <source>
        <dbReference type="ARBA" id="ARBA00005417"/>
    </source>
</evidence>
<dbReference type="PANTHER" id="PTHR43335:SF4">
    <property type="entry name" value="ABC TRANSPORTER, ATP-BINDING PROTEIN"/>
    <property type="match status" value="1"/>
</dbReference>
<evidence type="ECO:0000256" key="2">
    <source>
        <dbReference type="ARBA" id="ARBA00022448"/>
    </source>
</evidence>
<protein>
    <submittedName>
        <fullName evidence="6">ABC-2 type transport system ATP-binding protein</fullName>
    </submittedName>
</protein>
<dbReference type="PROSITE" id="PS50893">
    <property type="entry name" value="ABC_TRANSPORTER_2"/>
    <property type="match status" value="1"/>
</dbReference>
<dbReference type="GO" id="GO:0016887">
    <property type="term" value="F:ATP hydrolysis activity"/>
    <property type="evidence" value="ECO:0007669"/>
    <property type="project" value="InterPro"/>
</dbReference>
<dbReference type="InterPro" id="IPR003593">
    <property type="entry name" value="AAA+_ATPase"/>
</dbReference>
<feature type="domain" description="ABC transporter" evidence="5">
    <location>
        <begin position="2"/>
        <end position="227"/>
    </location>
</feature>
<dbReference type="EMBL" id="FNCF01000001">
    <property type="protein sequence ID" value="SDF53346.1"/>
    <property type="molecule type" value="Genomic_DNA"/>
</dbReference>
<organism evidence="6 7">
    <name type="scientific">Klenkia brasiliensis</name>
    <dbReference type="NCBI Taxonomy" id="333142"/>
    <lineage>
        <taxon>Bacteria</taxon>
        <taxon>Bacillati</taxon>
        <taxon>Actinomycetota</taxon>
        <taxon>Actinomycetes</taxon>
        <taxon>Geodermatophilales</taxon>
        <taxon>Geodermatophilaceae</taxon>
        <taxon>Klenkia</taxon>
    </lineage>
</organism>
<keyword evidence="2" id="KW-0813">Transport</keyword>
<gene>
    <name evidence="6" type="ORF">SAMN05660324_0402</name>
</gene>
<reference evidence="7" key="1">
    <citation type="submission" date="2016-10" db="EMBL/GenBank/DDBJ databases">
        <authorList>
            <person name="Varghese N."/>
            <person name="Submissions S."/>
        </authorList>
    </citation>
    <scope>NUCLEOTIDE SEQUENCE [LARGE SCALE GENOMIC DNA]</scope>
    <source>
        <strain evidence="7">DSM 44526</strain>
    </source>
</reference>
<dbReference type="Proteomes" id="UP000198863">
    <property type="component" value="Unassembled WGS sequence"/>
</dbReference>
<proteinExistence type="inferred from homology"/>
<dbReference type="GO" id="GO:0005524">
    <property type="term" value="F:ATP binding"/>
    <property type="evidence" value="ECO:0007669"/>
    <property type="project" value="UniProtKB-KW"/>
</dbReference>
<dbReference type="Gene3D" id="3.40.50.300">
    <property type="entry name" value="P-loop containing nucleotide triphosphate hydrolases"/>
    <property type="match status" value="1"/>
</dbReference>
<dbReference type="SUPFAM" id="SSF52540">
    <property type="entry name" value="P-loop containing nucleoside triphosphate hydrolases"/>
    <property type="match status" value="1"/>
</dbReference>
<evidence type="ECO:0000256" key="3">
    <source>
        <dbReference type="ARBA" id="ARBA00022741"/>
    </source>
</evidence>
<evidence type="ECO:0000313" key="6">
    <source>
        <dbReference type="EMBL" id="SDF53346.1"/>
    </source>
</evidence>
<keyword evidence="4 6" id="KW-0067">ATP-binding</keyword>
<dbReference type="SMART" id="SM00382">
    <property type="entry name" value="AAA"/>
    <property type="match status" value="1"/>
</dbReference>
<comment type="similarity">
    <text evidence="1">Belongs to the ABC transporter superfamily.</text>
</comment>
<evidence type="ECO:0000313" key="7">
    <source>
        <dbReference type="Proteomes" id="UP000198863"/>
    </source>
</evidence>
<name>A0A1G7LVE4_9ACTN</name>
<sequence length="304" mass="32046">MIELHGLTKRYGERLAVDDVTVTVRPGIVTGFLGPNGAGKSTTMRMVLGLDRPTAGTALVNGKPYAEHRDPLRQVGALLEARALHPGRTARAHLQALAATAGLPRRRVDTVLELAGLTAVAGKRVGGFSLGMGQRLGVATALLGDPATVVLDEPVNGLDPDGVLWIRTLARRLAAEGRTVFFSSHLMAEMAVTADHLVVMGRGRLVADVPTAEFLHRAGGDGVRVRSPRATELAGLLAGPDVVVESAERGVLLVRGVPPEVVGDRAAEAGIALHELTPVQASLEEAFMALTADEREYRTEEQPA</sequence>
<keyword evidence="7" id="KW-1185">Reference proteome</keyword>
<dbReference type="PANTHER" id="PTHR43335">
    <property type="entry name" value="ABC TRANSPORTER, ATP-BINDING PROTEIN"/>
    <property type="match status" value="1"/>
</dbReference>